<comment type="caution">
    <text evidence="4">The sequence shown here is derived from an EMBL/GenBank/DDBJ whole genome shotgun (WGS) entry which is preliminary data.</text>
</comment>
<accession>A0ABQ7GHG1</accession>
<keyword evidence="5" id="KW-1185">Reference proteome</keyword>
<dbReference type="PANTHER" id="PTHR19972">
    <property type="entry name" value="CALBINDIN"/>
    <property type="match status" value="1"/>
</dbReference>
<dbReference type="Proteomes" id="UP000815325">
    <property type="component" value="Unassembled WGS sequence"/>
</dbReference>
<name>A0ABQ7GHG1_DUNSA</name>
<dbReference type="InterPro" id="IPR051001">
    <property type="entry name" value="Calbindin_Ca-bind"/>
</dbReference>
<gene>
    <name evidence="4" type="ORF">DUNSADRAFT_9454</name>
</gene>
<dbReference type="Pfam" id="PF13499">
    <property type="entry name" value="EF-hand_7"/>
    <property type="match status" value="1"/>
</dbReference>
<dbReference type="InterPro" id="IPR018247">
    <property type="entry name" value="EF_Hand_1_Ca_BS"/>
</dbReference>
<dbReference type="Gene3D" id="1.10.238.10">
    <property type="entry name" value="EF-hand"/>
    <property type="match status" value="2"/>
</dbReference>
<dbReference type="EMBL" id="MU069779">
    <property type="protein sequence ID" value="KAF5834017.1"/>
    <property type="molecule type" value="Genomic_DNA"/>
</dbReference>
<organism evidence="4 5">
    <name type="scientific">Dunaliella salina</name>
    <name type="common">Green alga</name>
    <name type="synonym">Protococcus salinus</name>
    <dbReference type="NCBI Taxonomy" id="3046"/>
    <lineage>
        <taxon>Eukaryota</taxon>
        <taxon>Viridiplantae</taxon>
        <taxon>Chlorophyta</taxon>
        <taxon>core chlorophytes</taxon>
        <taxon>Chlorophyceae</taxon>
        <taxon>CS clade</taxon>
        <taxon>Chlamydomonadales</taxon>
        <taxon>Dunaliellaceae</taxon>
        <taxon>Dunaliella</taxon>
    </lineage>
</organism>
<feature type="domain" description="EF-hand" evidence="3">
    <location>
        <begin position="116"/>
        <end position="151"/>
    </location>
</feature>
<reference evidence="4" key="1">
    <citation type="submission" date="2017-08" db="EMBL/GenBank/DDBJ databases">
        <authorList>
            <person name="Polle J.E."/>
            <person name="Barry K."/>
            <person name="Cushman J."/>
            <person name="Schmutz J."/>
            <person name="Tran D."/>
            <person name="Hathwaick L.T."/>
            <person name="Yim W.C."/>
            <person name="Jenkins J."/>
            <person name="Mckie-Krisberg Z.M."/>
            <person name="Prochnik S."/>
            <person name="Lindquist E."/>
            <person name="Dockter R.B."/>
            <person name="Adam C."/>
            <person name="Molina H."/>
            <person name="Bunkerborg J."/>
            <person name="Jin E."/>
            <person name="Buchheim M."/>
            <person name="Magnuson J."/>
        </authorList>
    </citation>
    <scope>NUCLEOTIDE SEQUENCE</scope>
    <source>
        <strain evidence="4">CCAP 19/18</strain>
    </source>
</reference>
<feature type="domain" description="EF-hand" evidence="3">
    <location>
        <begin position="478"/>
        <end position="513"/>
    </location>
</feature>
<dbReference type="PROSITE" id="PS50222">
    <property type="entry name" value="EF_HAND_2"/>
    <property type="match status" value="3"/>
</dbReference>
<evidence type="ECO:0000256" key="1">
    <source>
        <dbReference type="ARBA" id="ARBA00022837"/>
    </source>
</evidence>
<keyword evidence="1" id="KW-0106">Calcium</keyword>
<dbReference type="PROSITE" id="PS00018">
    <property type="entry name" value="EF_HAND_1"/>
    <property type="match status" value="2"/>
</dbReference>
<evidence type="ECO:0000313" key="5">
    <source>
        <dbReference type="Proteomes" id="UP000815325"/>
    </source>
</evidence>
<evidence type="ECO:0000259" key="3">
    <source>
        <dbReference type="PROSITE" id="PS50222"/>
    </source>
</evidence>
<dbReference type="InterPro" id="IPR011992">
    <property type="entry name" value="EF-hand-dom_pair"/>
</dbReference>
<proteinExistence type="predicted"/>
<sequence length="967" mass="105114">MDVAGNAQFDFSSLCICLRVVPPKTPPGYPSYQRGFKPDFQPSAGRPGDVSWRLEEWREGGGRGEAFLLNPQTGRLYKPTPDWPTPVGMLVNNTRHPKKVLNPGDLFNHLDAYLRETRTRLADLFAKYDVDGDGELTLLELAAMLRDLRLKDVSNTDILYFMALMDADGSGTVSQSELLSSAKLIAETNAHMHKGGGKVPQDVLDLLQRISQYIAGNMELVRDVWAGMGSSGNGTLEPTELATFIRRLVKGIGHREQHYLLMHVADMDVAGEALISFADLCICLRVVPPKLPPGYPPYRRGFKHALSSAHARSAMGKVDSRDIQDVWVLTPYLPPYPPRVSRTGSSAQPKQRPYTAGAGTLPTSSAVARQGSGADPAQHLETLQQRQQLLLDPLTSRLYSQPESPQDWPHAVGYVHRAPGPRGAPSPPQPRSRGYSAALGSDAASPHAAPEEMVPFSGEAVLAAGHSFFAEAQRRITSGRMQPRDLFLRYDRNRTGKLDSAQLRRLVTDLMDASATDVQIAYCQAMLECGFDSLSLDAWTDLFLEFTQDEDRSPKGRGGGLSQFVAQELKEMSLALSRQQAMAAAAAVFSRKDAGQTGSLTPLEALSVLRVVAPTLSAAALRRVALEMWMADAEGSGAVTFRTLKQAARAVDVQTPDFVIRCGAWAGSEDKGAVSAVQMLKVAGGGGDGSGAKAPLRNEQPLHSFVLEAFEHKGSRYLIDRRTGLVYEPIPRNAAKWPKPVAVFEKSSIRAIPVDALSGSKVFSSLDILLRRDQSRFLDLFRRASRKSASHRPATNLYGSYSHSSSPSDHDASLLAGDVGNLAKDALGAGKVTPDDAAYVEAVLRLQGFHTISDVQLTDVVKDFASVERCLSSGNLTNEVWFVLSEASEALAKGKEDAFRSFQGADTHNTGSLDLQALPTFLLDLVPILRDREVAILLAHLHGCDFQKRGALSFNELQVALHAVPLN</sequence>
<evidence type="ECO:0000313" key="4">
    <source>
        <dbReference type="EMBL" id="KAF5834017.1"/>
    </source>
</evidence>
<dbReference type="PANTHER" id="PTHR19972:SF10">
    <property type="entry name" value="CALBINDIN-32"/>
    <property type="match status" value="1"/>
</dbReference>
<protein>
    <recommendedName>
        <fullName evidence="3">EF-hand domain-containing protein</fullName>
    </recommendedName>
</protein>
<feature type="region of interest" description="Disordered" evidence="2">
    <location>
        <begin position="398"/>
        <end position="449"/>
    </location>
</feature>
<feature type="region of interest" description="Disordered" evidence="2">
    <location>
        <begin position="338"/>
        <end position="375"/>
    </location>
</feature>
<feature type="domain" description="EF-hand" evidence="3">
    <location>
        <begin position="153"/>
        <end position="188"/>
    </location>
</feature>
<dbReference type="SUPFAM" id="SSF47473">
    <property type="entry name" value="EF-hand"/>
    <property type="match status" value="2"/>
</dbReference>
<dbReference type="InterPro" id="IPR002048">
    <property type="entry name" value="EF_hand_dom"/>
</dbReference>
<evidence type="ECO:0000256" key="2">
    <source>
        <dbReference type="SAM" id="MobiDB-lite"/>
    </source>
</evidence>
<feature type="non-terminal residue" evidence="4">
    <location>
        <position position="967"/>
    </location>
</feature>
<dbReference type="CDD" id="cd00051">
    <property type="entry name" value="EFh"/>
    <property type="match status" value="1"/>
</dbReference>
<dbReference type="SMART" id="SM00054">
    <property type="entry name" value="EFh"/>
    <property type="match status" value="5"/>
</dbReference>